<dbReference type="Gene3D" id="1.20.58.900">
    <property type="match status" value="1"/>
</dbReference>
<feature type="region of interest" description="Disordered" evidence="2">
    <location>
        <begin position="99"/>
        <end position="126"/>
    </location>
</feature>
<dbReference type="SMART" id="SM00593">
    <property type="entry name" value="RUN"/>
    <property type="match status" value="1"/>
</dbReference>
<dbReference type="OrthoDB" id="10264062at2759"/>
<organism evidence="4">
    <name type="scientific">Darwinula stevensoni</name>
    <dbReference type="NCBI Taxonomy" id="69355"/>
    <lineage>
        <taxon>Eukaryota</taxon>
        <taxon>Metazoa</taxon>
        <taxon>Ecdysozoa</taxon>
        <taxon>Arthropoda</taxon>
        <taxon>Crustacea</taxon>
        <taxon>Oligostraca</taxon>
        <taxon>Ostracoda</taxon>
        <taxon>Podocopa</taxon>
        <taxon>Podocopida</taxon>
        <taxon>Darwinulocopina</taxon>
        <taxon>Darwinuloidea</taxon>
        <taxon>Darwinulidae</taxon>
        <taxon>Darwinula</taxon>
    </lineage>
</organism>
<dbReference type="InterPro" id="IPR037213">
    <property type="entry name" value="Run_dom_sf"/>
</dbReference>
<dbReference type="Gene3D" id="2.30.29.230">
    <property type="match status" value="1"/>
</dbReference>
<evidence type="ECO:0000313" key="4">
    <source>
        <dbReference type="EMBL" id="CAD7246462.1"/>
    </source>
</evidence>
<keyword evidence="1" id="KW-0343">GTPase activation</keyword>
<feature type="compositionally biased region" description="Low complexity" evidence="2">
    <location>
        <begin position="104"/>
        <end position="117"/>
    </location>
</feature>
<dbReference type="PROSITE" id="PS50826">
    <property type="entry name" value="RUN"/>
    <property type="match status" value="1"/>
</dbReference>
<dbReference type="InterPro" id="IPR021935">
    <property type="entry name" value="SGSM1/2_RBD"/>
</dbReference>
<dbReference type="Proteomes" id="UP000677054">
    <property type="component" value="Unassembled WGS sequence"/>
</dbReference>
<name>A0A7R8XFS6_9CRUS</name>
<dbReference type="InterPro" id="IPR037745">
    <property type="entry name" value="SGSM1/2"/>
</dbReference>
<evidence type="ECO:0000259" key="3">
    <source>
        <dbReference type="PROSITE" id="PS50826"/>
    </source>
</evidence>
<proteinExistence type="predicted"/>
<keyword evidence="5" id="KW-1185">Reference proteome</keyword>
<dbReference type="Pfam" id="PF12068">
    <property type="entry name" value="PH_RBD"/>
    <property type="match status" value="1"/>
</dbReference>
<dbReference type="GO" id="GO:0005096">
    <property type="term" value="F:GTPase activator activity"/>
    <property type="evidence" value="ECO:0007669"/>
    <property type="project" value="UniProtKB-KW"/>
</dbReference>
<feature type="domain" description="RUN" evidence="3">
    <location>
        <begin position="38"/>
        <end position="196"/>
    </location>
</feature>
<evidence type="ECO:0000256" key="2">
    <source>
        <dbReference type="SAM" id="MobiDB-lite"/>
    </source>
</evidence>
<feature type="compositionally biased region" description="Low complexity" evidence="2">
    <location>
        <begin position="558"/>
        <end position="587"/>
    </location>
</feature>
<dbReference type="CDD" id="cd17687">
    <property type="entry name" value="RUN_SGSM1_like"/>
    <property type="match status" value="1"/>
</dbReference>
<dbReference type="EMBL" id="CAJPEV010001140">
    <property type="protein sequence ID" value="CAG0890963.1"/>
    <property type="molecule type" value="Genomic_DNA"/>
</dbReference>
<sequence>MVGLVADSGKEYQEKLIKSVKKEVKQLMEEAVTRKFVNEDSGSITSLCAAVESCLSHGLRRRALGLFKSSSTTALIHKIGKTYEPASIVSSILQETEGIDPNKRSSSSSDSLNRSKPILQKKNSNSGTMGTHKYAWIRIALLEKQLAKIIDHLVSNASKYYDKDALVADPDYGPILSSLLVGPCALDFSKLKTADQFWTDPPADELVQRHRISSSCFSPGSSPQTPPSARRLGLQRFDFGYFLPGPLSIFHNLMLVIGGKYRKPLPTGSSEEIHRSLPPLAKDYVESLHQNNRVTLLYGKNNVVVQPHKSNNPEVEALAGYLSLHQTVEGLLMRWTPNQLMNGCCEEENVSPPPQDKRGSMGTIDESEEGGIDLMQKRFKRSVSIPTFPSPLVRNPSFLHASTRALECIQSAVYWDYALNLKVDDIVYLHCHQSAGEKGGTLVLVGQDGVQRPPLQFPPGGHLLAFLSCLETGLLPNGQLDPPLWSQRGKGKVFPKLRRKGRSLTDGDGKDEAMDYVFRILTNVKPSSLSADVLERTQSLLPGLGLGRVKKKPPLSPRTPTSSPRLPSSTSSTSSTKSLSLPESLSVPPSPIPEGIQQVCDTMRRQIISRAFYGWLAHCRHLRTVRTHLSGLVLPTIVSPTQPTDGSKGVTEEVWLSFHQDSQVTDADEIYRLVYFGGVEHTIRPLVWPYLLGHYPFGSTEEERGMLDEAIQAHYETTLSEWLAVEAIVRQRDKENLAATLAKLSSESTSESRSQELEAALAAQGQNMSNEVLVFDDGEVEADGASCAFRAPDDESNIKIEAEPKASDGSTRIGEENKLATLTEERDVAAEGDRNIVVTNPSVDQGPSPVHGKLS</sequence>
<gene>
    <name evidence="4" type="ORF">DSTB1V02_LOCUS6312</name>
</gene>
<evidence type="ECO:0000256" key="1">
    <source>
        <dbReference type="ARBA" id="ARBA00022468"/>
    </source>
</evidence>
<reference evidence="4" key="1">
    <citation type="submission" date="2020-11" db="EMBL/GenBank/DDBJ databases">
        <authorList>
            <person name="Tran Van P."/>
        </authorList>
    </citation>
    <scope>NUCLEOTIDE SEQUENCE</scope>
</reference>
<dbReference type="Pfam" id="PF02759">
    <property type="entry name" value="RUN"/>
    <property type="match status" value="1"/>
</dbReference>
<protein>
    <recommendedName>
        <fullName evidence="3">RUN domain-containing protein</fullName>
    </recommendedName>
</protein>
<evidence type="ECO:0000313" key="5">
    <source>
        <dbReference type="Proteomes" id="UP000677054"/>
    </source>
</evidence>
<accession>A0A7R8XFS6</accession>
<dbReference type="FunFam" id="1.20.58.900:FF:000017">
    <property type="entry name" value="Uncharacterized protein, isoform C"/>
    <property type="match status" value="1"/>
</dbReference>
<dbReference type="AlphaFoldDB" id="A0A7R8XFS6"/>
<dbReference type="InterPro" id="IPR004012">
    <property type="entry name" value="Run_dom"/>
</dbReference>
<dbReference type="SUPFAM" id="SSF47923">
    <property type="entry name" value="Ypt/Rab-GAP domain of gyp1p"/>
    <property type="match status" value="1"/>
</dbReference>
<feature type="region of interest" description="Disordered" evidence="2">
    <location>
        <begin position="544"/>
        <end position="592"/>
    </location>
</feature>
<dbReference type="InterPro" id="IPR035969">
    <property type="entry name" value="Rab-GAP_TBC_sf"/>
</dbReference>
<dbReference type="SUPFAM" id="SSF140741">
    <property type="entry name" value="RUN domain-like"/>
    <property type="match status" value="1"/>
</dbReference>
<dbReference type="CDD" id="cd15784">
    <property type="entry name" value="PH_RUTBC"/>
    <property type="match status" value="1"/>
</dbReference>
<dbReference type="EMBL" id="LR900657">
    <property type="protein sequence ID" value="CAD7246462.1"/>
    <property type="molecule type" value="Genomic_DNA"/>
</dbReference>